<evidence type="ECO:0000259" key="10">
    <source>
        <dbReference type="PROSITE" id="PS00022"/>
    </source>
</evidence>
<feature type="signal peptide" evidence="9">
    <location>
        <begin position="1"/>
        <end position="20"/>
    </location>
</feature>
<feature type="chain" id="PRO_5006867664" description="EGF-like domain-containing protein" evidence="9">
    <location>
        <begin position="21"/>
        <end position="547"/>
    </location>
</feature>
<evidence type="ECO:0000313" key="11">
    <source>
        <dbReference type="EMBL" id="KRX08707.1"/>
    </source>
</evidence>
<keyword evidence="6 8" id="KW-0482">Metalloprotease</keyword>
<evidence type="ECO:0000256" key="5">
    <source>
        <dbReference type="ARBA" id="ARBA00022833"/>
    </source>
</evidence>
<dbReference type="GO" id="GO:0007155">
    <property type="term" value="P:cell adhesion"/>
    <property type="evidence" value="ECO:0007669"/>
    <property type="project" value="InterPro"/>
</dbReference>
<dbReference type="GO" id="GO:0006508">
    <property type="term" value="P:proteolysis"/>
    <property type="evidence" value="ECO:0007669"/>
    <property type="project" value="UniProtKB-KW"/>
</dbReference>
<evidence type="ECO:0000256" key="2">
    <source>
        <dbReference type="ARBA" id="ARBA00022670"/>
    </source>
</evidence>
<keyword evidence="12" id="KW-1185">Reference proteome</keyword>
<comment type="caution">
    <text evidence="11">The sequence shown here is derived from an EMBL/GenBank/DDBJ whole genome shotgun (WGS) entry which is preliminary data.</text>
</comment>
<feature type="active site" evidence="7">
    <location>
        <position position="201"/>
    </location>
</feature>
<keyword evidence="5 8" id="KW-0862">Zinc</keyword>
<evidence type="ECO:0000256" key="6">
    <source>
        <dbReference type="ARBA" id="ARBA00023049"/>
    </source>
</evidence>
<dbReference type="SUPFAM" id="SSF55486">
    <property type="entry name" value="Metalloproteases ('zincins'), catalytic domain"/>
    <property type="match status" value="1"/>
</dbReference>
<dbReference type="OrthoDB" id="289255at2759"/>
<dbReference type="Gene3D" id="3.10.170.20">
    <property type="match status" value="1"/>
</dbReference>
<feature type="binding site" evidence="8">
    <location>
        <position position="200"/>
    </location>
    <ligand>
        <name>Zn(2+)</name>
        <dbReference type="ChEBI" id="CHEBI:29105"/>
        <note>catalytic</note>
    </ligand>
</feature>
<evidence type="ECO:0000256" key="8">
    <source>
        <dbReference type="PIRSR" id="PIRSR601577-2"/>
    </source>
</evidence>
<reference evidence="11 12" key="1">
    <citation type="journal article" date="2015" name="Sci. Rep.">
        <title>Genome of the facultative scuticociliatosis pathogen Pseudocohnilembus persalinus provides insight into its virulence through horizontal gene transfer.</title>
        <authorList>
            <person name="Xiong J."/>
            <person name="Wang G."/>
            <person name="Cheng J."/>
            <person name="Tian M."/>
            <person name="Pan X."/>
            <person name="Warren A."/>
            <person name="Jiang C."/>
            <person name="Yuan D."/>
            <person name="Miao W."/>
        </authorList>
    </citation>
    <scope>NUCLEOTIDE SEQUENCE [LARGE SCALE GENOMIC DNA]</scope>
    <source>
        <strain evidence="11">36N120E</strain>
    </source>
</reference>
<comment type="similarity">
    <text evidence="1">Belongs to the peptidase M8 family.</text>
</comment>
<dbReference type="Pfam" id="PF01457">
    <property type="entry name" value="Peptidase_M8"/>
    <property type="match status" value="1"/>
</dbReference>
<dbReference type="AlphaFoldDB" id="A0A0V0R2G9"/>
<evidence type="ECO:0000256" key="9">
    <source>
        <dbReference type="SAM" id="SignalP"/>
    </source>
</evidence>
<dbReference type="InterPro" id="IPR000742">
    <property type="entry name" value="EGF"/>
</dbReference>
<dbReference type="FunFam" id="3.90.132.10:FF:000001">
    <property type="entry name" value="leishmanolysin-like peptidase isoform X2"/>
    <property type="match status" value="1"/>
</dbReference>
<dbReference type="InParanoid" id="A0A0V0R2G9"/>
<dbReference type="GO" id="GO:0005737">
    <property type="term" value="C:cytoplasm"/>
    <property type="evidence" value="ECO:0007669"/>
    <property type="project" value="TreeGrafter"/>
</dbReference>
<protein>
    <recommendedName>
        <fullName evidence="10">EGF-like domain-containing protein</fullName>
    </recommendedName>
</protein>
<name>A0A0V0R2G9_PSEPJ</name>
<proteinExistence type="inferred from homology"/>
<dbReference type="PROSITE" id="PS00022">
    <property type="entry name" value="EGF_1"/>
    <property type="match status" value="1"/>
</dbReference>
<feature type="domain" description="EGF-like" evidence="10">
    <location>
        <begin position="501"/>
        <end position="512"/>
    </location>
</feature>
<accession>A0A0V0R2G9</accession>
<evidence type="ECO:0000313" key="12">
    <source>
        <dbReference type="Proteomes" id="UP000054937"/>
    </source>
</evidence>
<feature type="binding site" evidence="8">
    <location>
        <position position="204"/>
    </location>
    <ligand>
        <name>Zn(2+)</name>
        <dbReference type="ChEBI" id="CHEBI:29105"/>
        <note>catalytic</note>
    </ligand>
</feature>
<keyword evidence="2" id="KW-0645">Protease</keyword>
<dbReference type="Gene3D" id="3.90.132.10">
    <property type="entry name" value="Leishmanolysin , domain 2"/>
    <property type="match status" value="1"/>
</dbReference>
<dbReference type="EMBL" id="LDAU01000058">
    <property type="protein sequence ID" value="KRX08707.1"/>
    <property type="molecule type" value="Genomic_DNA"/>
</dbReference>
<dbReference type="PANTHER" id="PTHR10942:SF0">
    <property type="entry name" value="LEISHMANOLYSIN-LIKE PEPTIDASE"/>
    <property type="match status" value="1"/>
</dbReference>
<dbReference type="GO" id="GO:0004222">
    <property type="term" value="F:metalloendopeptidase activity"/>
    <property type="evidence" value="ECO:0007669"/>
    <property type="project" value="InterPro"/>
</dbReference>
<dbReference type="Proteomes" id="UP000054937">
    <property type="component" value="Unassembled WGS sequence"/>
</dbReference>
<evidence type="ECO:0000256" key="1">
    <source>
        <dbReference type="ARBA" id="ARBA00005860"/>
    </source>
</evidence>
<dbReference type="Gene3D" id="2.60.120.260">
    <property type="entry name" value="Galactose-binding domain-like"/>
    <property type="match status" value="1"/>
</dbReference>
<dbReference type="InterPro" id="IPR001577">
    <property type="entry name" value="Peptidase_M8"/>
</dbReference>
<evidence type="ECO:0000256" key="4">
    <source>
        <dbReference type="ARBA" id="ARBA00022801"/>
    </source>
</evidence>
<dbReference type="GO" id="GO:0016020">
    <property type="term" value="C:membrane"/>
    <property type="evidence" value="ECO:0007669"/>
    <property type="project" value="InterPro"/>
</dbReference>
<dbReference type="OMA" id="CPANCLV"/>
<gene>
    <name evidence="11" type="ORF">PPERSA_08018</name>
</gene>
<comment type="cofactor">
    <cofactor evidence="8">
        <name>Zn(2+)</name>
        <dbReference type="ChEBI" id="CHEBI:29105"/>
    </cofactor>
    <text evidence="8">Binds 1 zinc ion per subunit.</text>
</comment>
<dbReference type="PANTHER" id="PTHR10942">
    <property type="entry name" value="LEISHMANOLYSIN-LIKE PEPTIDASE"/>
    <property type="match status" value="1"/>
</dbReference>
<sequence length="547" mass="62063">MQKRILSLFILGLIIAIALGKEMEHVCEHEEHSDLFERSLITVDETEEESHMRRRQLATQQPIRLTFDTSSFSQLTSKEKAFMEKQLTVAKEFFADKLLQVPYAYGALKFPQSYTNCIDYKVSQRDKDYGIQNTDFHFYVVFENAPSSSWVANAGSCVLKGSSYKWRPVFGRIKYNIGKLRAKDISRNQIFEDVLETTLHEITHALGFSSNLFKYFINPKTGYAYHKEGKSAPTVTQNIRGYTSTYLATENVKQAAREHFNCPSAKGMLLENQQGNSLSSHWERTVLANEYMTASTISTDAAYSIFTFALLEDSGWYTPSYEDLDDIDWGSNRGCNFIDGNCNYNYPEFSKESSPQCTYYGAGMGYTKAGSYSDKCSYVHMYGNRLCYDETDDYSTSKYYGDYFGEGSKCFESSVMLTGHSSSDPIRCHKYACIGSQVNIIIENEYYPCTRTQCKIYKKGNNQSYTGTVTAPRDQAAFCNTYPRPCEKFCSGNGYCSNNECHCNSGYAGKACDVKCAGERVLNKYGYCTSYTYCKSGRLNKATKTCE</sequence>
<dbReference type="GO" id="GO:0046872">
    <property type="term" value="F:metal ion binding"/>
    <property type="evidence" value="ECO:0007669"/>
    <property type="project" value="UniProtKB-KW"/>
</dbReference>
<keyword evidence="9" id="KW-0732">Signal</keyword>
<keyword evidence="3 8" id="KW-0479">Metal-binding</keyword>
<dbReference type="Pfam" id="PF23106">
    <property type="entry name" value="EGF_Teneurin"/>
    <property type="match status" value="1"/>
</dbReference>
<organism evidence="11 12">
    <name type="scientific">Pseudocohnilembus persalinus</name>
    <name type="common">Ciliate</name>
    <dbReference type="NCBI Taxonomy" id="266149"/>
    <lineage>
        <taxon>Eukaryota</taxon>
        <taxon>Sar</taxon>
        <taxon>Alveolata</taxon>
        <taxon>Ciliophora</taxon>
        <taxon>Intramacronucleata</taxon>
        <taxon>Oligohymenophorea</taxon>
        <taxon>Scuticociliatia</taxon>
        <taxon>Philasterida</taxon>
        <taxon>Pseudocohnilembidae</taxon>
        <taxon>Pseudocohnilembus</taxon>
    </lineage>
</organism>
<feature type="binding site" evidence="8">
    <location>
        <position position="281"/>
    </location>
    <ligand>
        <name>Zn(2+)</name>
        <dbReference type="ChEBI" id="CHEBI:29105"/>
        <note>catalytic</note>
    </ligand>
</feature>
<evidence type="ECO:0000256" key="3">
    <source>
        <dbReference type="ARBA" id="ARBA00022723"/>
    </source>
</evidence>
<keyword evidence="4" id="KW-0378">Hydrolase</keyword>
<evidence type="ECO:0000256" key="7">
    <source>
        <dbReference type="PIRSR" id="PIRSR601577-1"/>
    </source>
</evidence>